<organism evidence="1 2">
    <name type="scientific">Armillaria tabescens</name>
    <name type="common">Ringless honey mushroom</name>
    <name type="synonym">Agaricus tabescens</name>
    <dbReference type="NCBI Taxonomy" id="1929756"/>
    <lineage>
        <taxon>Eukaryota</taxon>
        <taxon>Fungi</taxon>
        <taxon>Dikarya</taxon>
        <taxon>Basidiomycota</taxon>
        <taxon>Agaricomycotina</taxon>
        <taxon>Agaricomycetes</taxon>
        <taxon>Agaricomycetidae</taxon>
        <taxon>Agaricales</taxon>
        <taxon>Marasmiineae</taxon>
        <taxon>Physalacriaceae</taxon>
        <taxon>Desarmillaria</taxon>
    </lineage>
</organism>
<evidence type="ECO:0000313" key="1">
    <source>
        <dbReference type="EMBL" id="KAK0454233.1"/>
    </source>
</evidence>
<protein>
    <submittedName>
        <fullName evidence="1">Uncharacterized protein</fullName>
    </submittedName>
</protein>
<keyword evidence="2" id="KW-1185">Reference proteome</keyword>
<dbReference type="EMBL" id="JAUEPS010000027">
    <property type="protein sequence ID" value="KAK0454233.1"/>
    <property type="molecule type" value="Genomic_DNA"/>
</dbReference>
<evidence type="ECO:0000313" key="2">
    <source>
        <dbReference type="Proteomes" id="UP001175211"/>
    </source>
</evidence>
<gene>
    <name evidence="1" type="ORF">EV420DRAFT_1749537</name>
</gene>
<proteinExistence type="predicted"/>
<reference evidence="1" key="1">
    <citation type="submission" date="2023-06" db="EMBL/GenBank/DDBJ databases">
        <authorList>
            <consortium name="Lawrence Berkeley National Laboratory"/>
            <person name="Ahrendt S."/>
            <person name="Sahu N."/>
            <person name="Indic B."/>
            <person name="Wong-Bajracharya J."/>
            <person name="Merenyi Z."/>
            <person name="Ke H.-M."/>
            <person name="Monk M."/>
            <person name="Kocsube S."/>
            <person name="Drula E."/>
            <person name="Lipzen A."/>
            <person name="Balint B."/>
            <person name="Henrissat B."/>
            <person name="Andreopoulos B."/>
            <person name="Martin F.M."/>
            <person name="Harder C.B."/>
            <person name="Rigling D."/>
            <person name="Ford K.L."/>
            <person name="Foster G.D."/>
            <person name="Pangilinan J."/>
            <person name="Papanicolaou A."/>
            <person name="Barry K."/>
            <person name="LaButti K."/>
            <person name="Viragh M."/>
            <person name="Koriabine M."/>
            <person name="Yan M."/>
            <person name="Riley R."/>
            <person name="Champramary S."/>
            <person name="Plett K.L."/>
            <person name="Tsai I.J."/>
            <person name="Slot J."/>
            <person name="Sipos G."/>
            <person name="Plett J."/>
            <person name="Nagy L.G."/>
            <person name="Grigoriev I.V."/>
        </authorList>
    </citation>
    <scope>NUCLEOTIDE SEQUENCE</scope>
    <source>
        <strain evidence="1">CCBAS 213</strain>
    </source>
</reference>
<sequence>MTANSVKSRGEVGVHFENIFNSIQRRYSRNQRFSFTSGKSSISFSNPNMSLHSESTPSLSPVPLSHGRIKDLLRCNDPLVEAEKMALHLLVDEAPATLANLDQQIIEMRQTLNSLIQKNQWDSLKKLTALKLLQITSLTHTSLDPSELPQITLPTVTSLRISEQEHNLGAGIISKIIENNILILPSLSTLKVQIFHGSIPSFPLSHQLPNSLTTLIIRDAMESPDNVQRVLQFLETVPYVNTLVIDGRRCSEFFESLTIQPGKDIILPNLRILLFQGRHQPFPDPVILDFLESRCRRDGDDAGGGAVNGKDRDDGQPQWVFLEEIDLSKVELVPQYRNHLDELRQRVRIVYTS</sequence>
<dbReference type="AlphaFoldDB" id="A0AA39N1N8"/>
<comment type="caution">
    <text evidence="1">The sequence shown here is derived from an EMBL/GenBank/DDBJ whole genome shotgun (WGS) entry which is preliminary data.</text>
</comment>
<dbReference type="GeneID" id="85363833"/>
<dbReference type="Proteomes" id="UP001175211">
    <property type="component" value="Unassembled WGS sequence"/>
</dbReference>
<accession>A0AA39N1N8</accession>
<name>A0AA39N1N8_ARMTA</name>
<dbReference type="RefSeq" id="XP_060328621.1">
    <property type="nucleotide sequence ID" value="XM_060480285.1"/>
</dbReference>